<evidence type="ECO:0000256" key="2">
    <source>
        <dbReference type="SAM" id="MobiDB-lite"/>
    </source>
</evidence>
<keyword evidence="1" id="KW-0175">Coiled coil</keyword>
<protein>
    <submittedName>
        <fullName evidence="3">Uncharacterized protein</fullName>
    </submittedName>
</protein>
<evidence type="ECO:0000313" key="4">
    <source>
        <dbReference type="Proteomes" id="UP000094819"/>
    </source>
</evidence>
<evidence type="ECO:0000313" key="3">
    <source>
        <dbReference type="EMBL" id="ODN73633.1"/>
    </source>
</evidence>
<sequence>MSHDLPPLHDPTSPPLSNSPRSSTSPFFPSPEPTATPTSNRLKRLSLVARPTSLDLDREPGSARSARSPAPSTPDGGVRRPRSAIIGRSNIAYSPAVSRSISRVGTSQREIGGRDSLEGRVGNGGRGSEESGHRGSEEGDTVDDPQTFMDRHADLLRQIAEKERKVNELKQDLHQQETSLHQLKSRWITLVSRAARSPSSEPTPELTSTSNSLSSSSTSSSLFPIEETALTTLTRTAEQSVGIEKALSGMINQAEEYLSPEVLEGGKKFLGNLWRTVGAAANGKTPEGEENMSLGEPTRVEGVEVEKKRKEGGWAPFGSSFDLSGLQSIITPWDGSSSRHPLSSAPRQRTSEPRTPNPAPSPSSPLIDF</sequence>
<dbReference type="OrthoDB" id="3204900at2759"/>
<name>A0A1E3HBC5_9TREE</name>
<feature type="region of interest" description="Disordered" evidence="2">
    <location>
        <begin position="328"/>
        <end position="369"/>
    </location>
</feature>
<dbReference type="AlphaFoldDB" id="A0A1E3HBC5"/>
<accession>A0A1E3HBC5</accession>
<reference evidence="3 4" key="1">
    <citation type="submission" date="2016-06" db="EMBL/GenBank/DDBJ databases">
        <title>Evolution of pathogenesis and genome organization in the Tremellales.</title>
        <authorList>
            <person name="Cuomo C."/>
            <person name="Litvintseva A."/>
            <person name="Heitman J."/>
            <person name="Chen Y."/>
            <person name="Sun S."/>
            <person name="Springer D."/>
            <person name="Dromer F."/>
            <person name="Young S."/>
            <person name="Zeng Q."/>
            <person name="Chapman S."/>
            <person name="Gujja S."/>
            <person name="Saif S."/>
            <person name="Birren B."/>
        </authorList>
    </citation>
    <scope>NUCLEOTIDE SEQUENCE [LARGE SCALE GENOMIC DNA]</scope>
    <source>
        <strain evidence="3 4">CBS 7118</strain>
    </source>
</reference>
<organism evidence="3 4">
    <name type="scientific">Cryptococcus wingfieldii CBS 7118</name>
    <dbReference type="NCBI Taxonomy" id="1295528"/>
    <lineage>
        <taxon>Eukaryota</taxon>
        <taxon>Fungi</taxon>
        <taxon>Dikarya</taxon>
        <taxon>Basidiomycota</taxon>
        <taxon>Agaricomycotina</taxon>
        <taxon>Tremellomycetes</taxon>
        <taxon>Tremellales</taxon>
        <taxon>Cryptococcaceae</taxon>
        <taxon>Cryptococcus</taxon>
    </lineage>
</organism>
<feature type="compositionally biased region" description="Basic and acidic residues" evidence="2">
    <location>
        <begin position="127"/>
        <end position="137"/>
    </location>
</feature>
<dbReference type="GeneID" id="30197494"/>
<dbReference type="Proteomes" id="UP000094819">
    <property type="component" value="Unassembled WGS sequence"/>
</dbReference>
<feature type="compositionally biased region" description="Polar residues" evidence="2">
    <location>
        <begin position="97"/>
        <end position="109"/>
    </location>
</feature>
<feature type="compositionally biased region" description="Polar residues" evidence="2">
    <location>
        <begin position="328"/>
        <end position="348"/>
    </location>
</feature>
<feature type="compositionally biased region" description="Low complexity" evidence="2">
    <location>
        <begin position="197"/>
        <end position="221"/>
    </location>
</feature>
<feature type="region of interest" description="Disordered" evidence="2">
    <location>
        <begin position="1"/>
        <end position="147"/>
    </location>
</feature>
<feature type="coiled-coil region" evidence="1">
    <location>
        <begin position="152"/>
        <end position="186"/>
    </location>
</feature>
<gene>
    <name evidence="3" type="ORF">L198_08284</name>
</gene>
<evidence type="ECO:0000256" key="1">
    <source>
        <dbReference type="SAM" id="Coils"/>
    </source>
</evidence>
<feature type="compositionally biased region" description="Low complexity" evidence="2">
    <location>
        <begin position="15"/>
        <end position="27"/>
    </location>
</feature>
<feature type="region of interest" description="Disordered" evidence="2">
    <location>
        <begin position="194"/>
        <end position="221"/>
    </location>
</feature>
<keyword evidence="4" id="KW-1185">Reference proteome</keyword>
<proteinExistence type="predicted"/>
<dbReference type="RefSeq" id="XP_019027779.1">
    <property type="nucleotide sequence ID" value="XM_019180249.1"/>
</dbReference>
<dbReference type="EMBL" id="AWGH01000064">
    <property type="protein sequence ID" value="ODN73633.1"/>
    <property type="molecule type" value="Genomic_DNA"/>
</dbReference>
<comment type="caution">
    <text evidence="3">The sequence shown here is derived from an EMBL/GenBank/DDBJ whole genome shotgun (WGS) entry which is preliminary data.</text>
</comment>